<gene>
    <name evidence="2" type="ORF">RND81_11G009700</name>
</gene>
<protein>
    <recommendedName>
        <fullName evidence="1">DUF7769 domain-containing protein</fullName>
    </recommendedName>
</protein>
<dbReference type="Gene3D" id="3.30.420.10">
    <property type="entry name" value="Ribonuclease H-like superfamily/Ribonuclease H"/>
    <property type="match status" value="2"/>
</dbReference>
<reference evidence="2" key="1">
    <citation type="submission" date="2024-03" db="EMBL/GenBank/DDBJ databases">
        <title>WGS assembly of Saponaria officinalis var. Norfolk2.</title>
        <authorList>
            <person name="Jenkins J."/>
            <person name="Shu S."/>
            <person name="Grimwood J."/>
            <person name="Barry K."/>
            <person name="Goodstein D."/>
            <person name="Schmutz J."/>
            <person name="Leebens-Mack J."/>
            <person name="Osbourn A."/>
        </authorList>
    </citation>
    <scope>NUCLEOTIDE SEQUENCE [LARGE SCALE GENOMIC DNA]</scope>
    <source>
        <strain evidence="2">JIC</strain>
    </source>
</reference>
<evidence type="ECO:0000313" key="2">
    <source>
        <dbReference type="EMBL" id="KAK9675479.1"/>
    </source>
</evidence>
<accession>A0AAW1HI44</accession>
<sequence length="411" mass="47285">MVFSCMTEERGVEVATYLLEKSRYRKLSHGVIKEAAARYNVKDRSISNIWRHAKKQRLVGEALDVKSRRIDNKNRKTIQPNIEHIKSLDYSLSDTIERLAQNSGVSVGTVHSWVKNGLLKPHSSPLHPKLSDLHMNQRLLFSLKSLVVKPQLEGFFDLNDLPVTEIMFTEMSNTIHMDEKWFYITQDNQKVYIVDGEELPYRSCQLKRYITKVMFMCAVSRPIYDADEELLFDGKIGMFPFTKQQPTARSSRNRPRGTLETKPIKSISKEVIRRCVIEQPPNSPDLNCNDLGYFRALQSLQSKKAAKTVDELVNEVMQAFIDYSPNKLNNIFLSLQAVMVEIMKCKGHNNFSLPHMGKGHLATIGMLPRNLMVNEDLVRECVEYMQGKGKTQGLQYLMNELGYNEEDLVFI</sequence>
<name>A0AAW1HI44_SAPOF</name>
<feature type="domain" description="DUF7769" evidence="1">
    <location>
        <begin position="12"/>
        <end position="57"/>
    </location>
</feature>
<keyword evidence="3" id="KW-1185">Reference proteome</keyword>
<dbReference type="Proteomes" id="UP001443914">
    <property type="component" value="Unassembled WGS sequence"/>
</dbReference>
<dbReference type="InterPro" id="IPR036397">
    <property type="entry name" value="RNaseH_sf"/>
</dbReference>
<evidence type="ECO:0000313" key="3">
    <source>
        <dbReference type="Proteomes" id="UP001443914"/>
    </source>
</evidence>
<comment type="caution">
    <text evidence="2">The sequence shown here is derived from an EMBL/GenBank/DDBJ whole genome shotgun (WGS) entry which is preliminary data.</text>
</comment>
<dbReference type="InterPro" id="IPR056671">
    <property type="entry name" value="DUF7769"/>
</dbReference>
<proteinExistence type="predicted"/>
<dbReference type="PANTHER" id="PTHR47169">
    <property type="entry name" value="OS01G0541250 PROTEIN"/>
    <property type="match status" value="1"/>
</dbReference>
<dbReference type="GO" id="GO:0003676">
    <property type="term" value="F:nucleic acid binding"/>
    <property type="evidence" value="ECO:0007669"/>
    <property type="project" value="InterPro"/>
</dbReference>
<dbReference type="PANTHER" id="PTHR47169:SF2">
    <property type="entry name" value="OS01G0541250 PROTEIN"/>
    <property type="match status" value="1"/>
</dbReference>
<dbReference type="Pfam" id="PF24964">
    <property type="entry name" value="DUF7769"/>
    <property type="match status" value="1"/>
</dbReference>
<evidence type="ECO:0000259" key="1">
    <source>
        <dbReference type="Pfam" id="PF24964"/>
    </source>
</evidence>
<dbReference type="AlphaFoldDB" id="A0AAW1HI44"/>
<organism evidence="2 3">
    <name type="scientific">Saponaria officinalis</name>
    <name type="common">Common soapwort</name>
    <name type="synonym">Lychnis saponaria</name>
    <dbReference type="NCBI Taxonomy" id="3572"/>
    <lineage>
        <taxon>Eukaryota</taxon>
        <taxon>Viridiplantae</taxon>
        <taxon>Streptophyta</taxon>
        <taxon>Embryophyta</taxon>
        <taxon>Tracheophyta</taxon>
        <taxon>Spermatophyta</taxon>
        <taxon>Magnoliopsida</taxon>
        <taxon>eudicotyledons</taxon>
        <taxon>Gunneridae</taxon>
        <taxon>Pentapetalae</taxon>
        <taxon>Caryophyllales</taxon>
        <taxon>Caryophyllaceae</taxon>
        <taxon>Caryophylleae</taxon>
        <taxon>Saponaria</taxon>
    </lineage>
</organism>
<dbReference type="EMBL" id="JBDFQZ010000011">
    <property type="protein sequence ID" value="KAK9675479.1"/>
    <property type="molecule type" value="Genomic_DNA"/>
</dbReference>